<evidence type="ECO:0000259" key="4">
    <source>
        <dbReference type="PROSITE" id="PS51084"/>
    </source>
</evidence>
<dbReference type="InterPro" id="IPR011146">
    <property type="entry name" value="HIT-like"/>
</dbReference>
<organism evidence="5 6">
    <name type="scientific">Afipia massiliensis</name>
    <dbReference type="NCBI Taxonomy" id="211460"/>
    <lineage>
        <taxon>Bacteria</taxon>
        <taxon>Pseudomonadati</taxon>
        <taxon>Pseudomonadota</taxon>
        <taxon>Alphaproteobacteria</taxon>
        <taxon>Hyphomicrobiales</taxon>
        <taxon>Nitrobacteraceae</taxon>
        <taxon>Afipia</taxon>
    </lineage>
</organism>
<dbReference type="PANTHER" id="PTHR46648">
    <property type="entry name" value="HIT FAMILY PROTEIN 1"/>
    <property type="match status" value="1"/>
</dbReference>
<dbReference type="InterPro" id="IPR036265">
    <property type="entry name" value="HIT-like_sf"/>
</dbReference>
<dbReference type="InterPro" id="IPR001310">
    <property type="entry name" value="Histidine_triad_HIT"/>
</dbReference>
<gene>
    <name evidence="5" type="ORF">YH63_001770</name>
</gene>
<evidence type="ECO:0000313" key="6">
    <source>
        <dbReference type="Proteomes" id="UP000034832"/>
    </source>
</evidence>
<dbReference type="EMBL" id="LBIA02000001">
    <property type="protein sequence ID" value="TKT70244.1"/>
    <property type="molecule type" value="Genomic_DNA"/>
</dbReference>
<feature type="short sequence motif" description="Histidine triad motif" evidence="2 3">
    <location>
        <begin position="101"/>
        <end position="105"/>
    </location>
</feature>
<sequence>MAIYDDQNIFAKVLRGEIPSYKVYENEQTFAFLDIMPRSPGHTLVIPKAAVRGILDISADEFVEVARTTRRIALAAVSAFNAGGVIVQQFSEPASGQVVLHMHMHVMPMTAGIDLLPAQTRKEDPKVLEQHTTRLIAAIKEQMQRA</sequence>
<dbReference type="SUPFAM" id="SSF54197">
    <property type="entry name" value="HIT-like"/>
    <property type="match status" value="1"/>
</dbReference>
<proteinExistence type="predicted"/>
<dbReference type="PROSITE" id="PS51084">
    <property type="entry name" value="HIT_2"/>
    <property type="match status" value="1"/>
</dbReference>
<dbReference type="AlphaFoldDB" id="A0A4U6BNI0"/>
<accession>A0A4U6BNI0</accession>
<evidence type="ECO:0000256" key="3">
    <source>
        <dbReference type="PROSITE-ProRule" id="PRU00464"/>
    </source>
</evidence>
<dbReference type="RefSeq" id="WP_046829095.1">
    <property type="nucleotide sequence ID" value="NZ_LBIA02000001.1"/>
</dbReference>
<name>A0A4U6BNI0_9BRAD</name>
<dbReference type="PANTHER" id="PTHR46648:SF1">
    <property type="entry name" value="ADENOSINE 5'-MONOPHOSPHORAMIDASE HNT1"/>
    <property type="match status" value="1"/>
</dbReference>
<dbReference type="Proteomes" id="UP000034832">
    <property type="component" value="Unassembled WGS sequence"/>
</dbReference>
<feature type="domain" description="HIT" evidence="4">
    <location>
        <begin position="9"/>
        <end position="117"/>
    </location>
</feature>
<dbReference type="OrthoDB" id="9784774at2"/>
<evidence type="ECO:0000313" key="5">
    <source>
        <dbReference type="EMBL" id="TKT70244.1"/>
    </source>
</evidence>
<dbReference type="STRING" id="211460.YH63_17110"/>
<keyword evidence="6" id="KW-1185">Reference proteome</keyword>
<comment type="caution">
    <text evidence="5">The sequence shown here is derived from an EMBL/GenBank/DDBJ whole genome shotgun (WGS) entry which is preliminary data.</text>
</comment>
<dbReference type="PRINTS" id="PR00332">
    <property type="entry name" value="HISTRIAD"/>
</dbReference>
<protein>
    <submittedName>
        <fullName evidence="5">HIT domain-containing protein</fullName>
    </submittedName>
</protein>
<dbReference type="Pfam" id="PF01230">
    <property type="entry name" value="HIT"/>
    <property type="match status" value="1"/>
</dbReference>
<dbReference type="GO" id="GO:0009117">
    <property type="term" value="P:nucleotide metabolic process"/>
    <property type="evidence" value="ECO:0007669"/>
    <property type="project" value="TreeGrafter"/>
</dbReference>
<reference evidence="5" key="1">
    <citation type="submission" date="2019-04" db="EMBL/GenBank/DDBJ databases">
        <title>Whole genome sequencing of cave bacteria.</title>
        <authorList>
            <person name="Gan H.M."/>
            <person name="Barton H."/>
            <person name="Savka M.A."/>
        </authorList>
    </citation>
    <scope>NUCLEOTIDE SEQUENCE [LARGE SCALE GENOMIC DNA]</scope>
    <source>
        <strain evidence="5">LC387</strain>
    </source>
</reference>
<evidence type="ECO:0000256" key="2">
    <source>
        <dbReference type="PIRSR" id="PIRSR601310-3"/>
    </source>
</evidence>
<feature type="active site" description="Tele-AMP-histidine intermediate" evidence="1">
    <location>
        <position position="103"/>
    </location>
</feature>
<evidence type="ECO:0000256" key="1">
    <source>
        <dbReference type="PIRSR" id="PIRSR601310-1"/>
    </source>
</evidence>
<dbReference type="GO" id="GO:0003824">
    <property type="term" value="F:catalytic activity"/>
    <property type="evidence" value="ECO:0007669"/>
    <property type="project" value="InterPro"/>
</dbReference>
<dbReference type="Gene3D" id="3.30.428.10">
    <property type="entry name" value="HIT-like"/>
    <property type="match status" value="1"/>
</dbReference>